<reference evidence="1 2" key="1">
    <citation type="journal article" date="2015" name="Proc. Natl. Acad. Sci. U.S.A.">
        <title>The resurrection genome of Boea hygrometrica: A blueprint for survival of dehydration.</title>
        <authorList>
            <person name="Xiao L."/>
            <person name="Yang G."/>
            <person name="Zhang L."/>
            <person name="Yang X."/>
            <person name="Zhao S."/>
            <person name="Ji Z."/>
            <person name="Zhou Q."/>
            <person name="Hu M."/>
            <person name="Wang Y."/>
            <person name="Chen M."/>
            <person name="Xu Y."/>
            <person name="Jin H."/>
            <person name="Xiao X."/>
            <person name="Hu G."/>
            <person name="Bao F."/>
            <person name="Hu Y."/>
            <person name="Wan P."/>
            <person name="Li L."/>
            <person name="Deng X."/>
            <person name="Kuang T."/>
            <person name="Xiang C."/>
            <person name="Zhu J.K."/>
            <person name="Oliver M.J."/>
            <person name="He Y."/>
        </authorList>
    </citation>
    <scope>NUCLEOTIDE SEQUENCE [LARGE SCALE GENOMIC DNA]</scope>
    <source>
        <strain evidence="2">cv. XS01</strain>
    </source>
</reference>
<gene>
    <name evidence="1" type="ORF">F511_32742</name>
</gene>
<dbReference type="Proteomes" id="UP000250235">
    <property type="component" value="Unassembled WGS sequence"/>
</dbReference>
<evidence type="ECO:0000313" key="1">
    <source>
        <dbReference type="EMBL" id="KZV55003.1"/>
    </source>
</evidence>
<organism evidence="1 2">
    <name type="scientific">Dorcoceras hygrometricum</name>
    <dbReference type="NCBI Taxonomy" id="472368"/>
    <lineage>
        <taxon>Eukaryota</taxon>
        <taxon>Viridiplantae</taxon>
        <taxon>Streptophyta</taxon>
        <taxon>Embryophyta</taxon>
        <taxon>Tracheophyta</taxon>
        <taxon>Spermatophyta</taxon>
        <taxon>Magnoliopsida</taxon>
        <taxon>eudicotyledons</taxon>
        <taxon>Gunneridae</taxon>
        <taxon>Pentapetalae</taxon>
        <taxon>asterids</taxon>
        <taxon>lamiids</taxon>
        <taxon>Lamiales</taxon>
        <taxon>Gesneriaceae</taxon>
        <taxon>Didymocarpoideae</taxon>
        <taxon>Trichosporeae</taxon>
        <taxon>Loxocarpinae</taxon>
        <taxon>Dorcoceras</taxon>
    </lineage>
</organism>
<accession>A0A2Z7D689</accession>
<protein>
    <submittedName>
        <fullName evidence="1">F-box associated ubiquitination effector family protein</fullName>
    </submittedName>
</protein>
<dbReference type="AlphaFoldDB" id="A0A2Z7D689"/>
<dbReference type="EMBL" id="KQ989037">
    <property type="protein sequence ID" value="KZV55003.1"/>
    <property type="molecule type" value="Genomic_DNA"/>
</dbReference>
<name>A0A2Z7D689_9LAMI</name>
<keyword evidence="2" id="KW-1185">Reference proteome</keyword>
<sequence length="273" mass="30327">MLTIVLDKDLECTIVYVRCDSGLQQTLTLKLSAASPSPPTLPPPPPLPVVGRRPPLIDRTCSDQFFEENPSALISSGLLVQADEGVSLPVVDLIDESTAAYREEPVSLRFWLEPGACRQQDMLTWTDMITWSPAWTDMLTWSPTVLTVSVVKKRCIIRSTKQKMQSAVESIHQLQEISCCKQKSRPAVDTTDGSAGVAGPAGDLNEQLTRYTKKNQQLMSGTKKTISCWNELVEDETTAERTDNETAVAHQRRCISCCNEEKLLSDSDYMWSS</sequence>
<proteinExistence type="predicted"/>
<evidence type="ECO:0000313" key="2">
    <source>
        <dbReference type="Proteomes" id="UP000250235"/>
    </source>
</evidence>